<gene>
    <name evidence="4" type="ORF">AMTR_s00059p00172960</name>
</gene>
<feature type="region of interest" description="Disordered" evidence="1">
    <location>
        <begin position="7"/>
        <end position="48"/>
    </location>
</feature>
<dbReference type="EMBL" id="KI392312">
    <property type="protein sequence ID" value="ERN17626.1"/>
    <property type="molecule type" value="Genomic_DNA"/>
</dbReference>
<keyword evidence="5" id="KW-1185">Reference proteome</keyword>
<proteinExistence type="predicted"/>
<dbReference type="Pfam" id="PF04784">
    <property type="entry name" value="DUF547"/>
    <property type="match status" value="1"/>
</dbReference>
<dbReference type="Proteomes" id="UP000017836">
    <property type="component" value="Unassembled WGS sequence"/>
</dbReference>
<name>U5CWC9_AMBTC</name>
<evidence type="ECO:0008006" key="6">
    <source>
        <dbReference type="Google" id="ProtNLM"/>
    </source>
</evidence>
<dbReference type="PANTHER" id="PTHR23054">
    <property type="entry name" value="TERNARY COMPLEX FACTOR MIP1, LEUCINE-ZIPPER-RELATED"/>
    <property type="match status" value="1"/>
</dbReference>
<dbReference type="Pfam" id="PF14389">
    <property type="entry name" value="Lzipper-MIP1"/>
    <property type="match status" value="1"/>
</dbReference>
<feature type="region of interest" description="Disordered" evidence="1">
    <location>
        <begin position="324"/>
        <end position="351"/>
    </location>
</feature>
<evidence type="ECO:0000259" key="3">
    <source>
        <dbReference type="Pfam" id="PF14389"/>
    </source>
</evidence>
<dbReference type="OMA" id="RTAMQRC"/>
<dbReference type="InterPro" id="IPR006869">
    <property type="entry name" value="DUF547"/>
</dbReference>
<dbReference type="PANTHER" id="PTHR23054:SF18">
    <property type="entry name" value="TERNARY COMPLEX FACTOR MIP1, LEUCINE-ZIPPER"/>
    <property type="match status" value="1"/>
</dbReference>
<sequence length="632" mass="71443">MAVVKCKDSLSRSSNATMLSSRHRHGRSKSAPQSISNVGIPDFSPEAQNHPGLVRDAELLDESINVKRKQSPTTVLQSSLKQEILQLEKRLQDQFVVRKALEKALGFSSASHMNPRNHSMPKPTEELIKEISVLEVEVGYLEQYLLSLYRKAFGQHAQSSSLVTTDKTIDPSSISQEREFMQVSELKFAPKKASLAVSSRSFLSENCFINSGNKLETIRMTEKQIDSSVHRCHSSLSQRSTGSKRWISSPIESFVKSIRPCHSQPLSSMEHAQYSDSSLISLAEHLGTSISDHVPESPDRISEDVIRNMASIYSKIAEPSQLNLGFSSSPTSSPSTRSTFSPPDQSDMWSPSCTKEAPCDVRLTNPFHIEGLKDDHGQCNTLVEVSSISVERLRSSEVKRMLHNYMLLVQRLEKVDLSKMKHVERLAFWINIHNALVMHAYLAYGVSQNTFKRTSQILKVAYNIGGHNISADIIQSSILGCHMHRPSQWLWSLLSPRTKFKSRADRQAYCIQEPEPLVYFAFSTGCFSDPAVRIYTAKRVYQELEIAKQDYILASVSIRREQKIVLPKIFENFAKDSYLNASGVVGMIKQYLPETRKKAIQRCLNGRSRKINIEFLPHNYAFRFLISRELAK</sequence>
<feature type="domain" description="DUF547" evidence="2">
    <location>
        <begin position="417"/>
        <end position="552"/>
    </location>
</feature>
<evidence type="ECO:0000313" key="5">
    <source>
        <dbReference type="Proteomes" id="UP000017836"/>
    </source>
</evidence>
<dbReference type="HOGENOM" id="CLU_019670_3_0_1"/>
<organism evidence="4 5">
    <name type="scientific">Amborella trichopoda</name>
    <dbReference type="NCBI Taxonomy" id="13333"/>
    <lineage>
        <taxon>Eukaryota</taxon>
        <taxon>Viridiplantae</taxon>
        <taxon>Streptophyta</taxon>
        <taxon>Embryophyta</taxon>
        <taxon>Tracheophyta</taxon>
        <taxon>Spermatophyta</taxon>
        <taxon>Magnoliopsida</taxon>
        <taxon>Amborellales</taxon>
        <taxon>Amborellaceae</taxon>
        <taxon>Amborella</taxon>
    </lineage>
</organism>
<dbReference type="eggNOG" id="ENOG502QQYA">
    <property type="taxonomic scope" value="Eukaryota"/>
</dbReference>
<accession>U5CWC9</accession>
<evidence type="ECO:0000259" key="2">
    <source>
        <dbReference type="Pfam" id="PF04784"/>
    </source>
</evidence>
<evidence type="ECO:0000313" key="4">
    <source>
        <dbReference type="EMBL" id="ERN17626.1"/>
    </source>
</evidence>
<dbReference type="AlphaFoldDB" id="U5CWC9"/>
<feature type="domain" description="Ternary complex factor MIP1 leucine-zipper" evidence="3">
    <location>
        <begin position="76"/>
        <end position="155"/>
    </location>
</feature>
<feature type="compositionally biased region" description="Polar residues" evidence="1">
    <location>
        <begin position="11"/>
        <end position="20"/>
    </location>
</feature>
<dbReference type="InterPro" id="IPR025757">
    <property type="entry name" value="MIP1_Leuzipper"/>
</dbReference>
<evidence type="ECO:0000256" key="1">
    <source>
        <dbReference type="SAM" id="MobiDB-lite"/>
    </source>
</evidence>
<reference evidence="5" key="1">
    <citation type="journal article" date="2013" name="Science">
        <title>The Amborella genome and the evolution of flowering plants.</title>
        <authorList>
            <consortium name="Amborella Genome Project"/>
        </authorList>
    </citation>
    <scope>NUCLEOTIDE SEQUENCE [LARGE SCALE GENOMIC DNA]</scope>
</reference>
<dbReference type="Gramene" id="ERN17626">
    <property type="protein sequence ID" value="ERN17626"/>
    <property type="gene ID" value="AMTR_s00059p00172960"/>
</dbReference>
<feature type="compositionally biased region" description="Low complexity" evidence="1">
    <location>
        <begin position="326"/>
        <end position="343"/>
    </location>
</feature>
<protein>
    <recommendedName>
        <fullName evidence="6">DUF547 domain-containing protein</fullName>
    </recommendedName>
</protein>